<gene>
    <name evidence="3" type="ORF">B5F11_20380</name>
</gene>
<dbReference type="EMBL" id="NFKP01000058">
    <property type="protein sequence ID" value="OUP63900.1"/>
    <property type="molecule type" value="Genomic_DNA"/>
</dbReference>
<name>A0A1Y4MJ32_9FIRM</name>
<protein>
    <recommendedName>
        <fullName evidence="5">HNH endonuclease</fullName>
    </recommendedName>
</protein>
<feature type="region of interest" description="Disordered" evidence="2">
    <location>
        <begin position="145"/>
        <end position="169"/>
    </location>
</feature>
<evidence type="ECO:0000313" key="4">
    <source>
        <dbReference type="Proteomes" id="UP000196386"/>
    </source>
</evidence>
<evidence type="ECO:0000256" key="2">
    <source>
        <dbReference type="SAM" id="MobiDB-lite"/>
    </source>
</evidence>
<dbReference type="AlphaFoldDB" id="A0A1Y4MJ32"/>
<feature type="non-terminal residue" evidence="3">
    <location>
        <position position="1"/>
    </location>
</feature>
<keyword evidence="1" id="KW-0175">Coiled coil</keyword>
<proteinExistence type="predicted"/>
<accession>A0A1Y4MJ32</accession>
<evidence type="ECO:0000256" key="1">
    <source>
        <dbReference type="SAM" id="Coils"/>
    </source>
</evidence>
<dbReference type="Proteomes" id="UP000196386">
    <property type="component" value="Unassembled WGS sequence"/>
</dbReference>
<feature type="coiled-coil region" evidence="1">
    <location>
        <begin position="20"/>
        <end position="82"/>
    </location>
</feature>
<dbReference type="RefSeq" id="WP_204245877.1">
    <property type="nucleotide sequence ID" value="NZ_NFKP01000058.1"/>
</dbReference>
<sequence>YNQLAGGLAAMETLLGHLNKEEAARQQKVLEQARERFQELAEAEEKYISANIKSRAEALAAVEAMMRELDLTQSQYEAIRDALISQNVISAAAGQAYAGTWEDLLYGDLAEYGVGYAPVLGNIYWAMSKEQRAALRARRKELMAEINSMKNPPPDKKPDKEQKPLKKPSREKFDKYLDELEKKTGYKFTEEQRQKLYDALDNEDFYELTPEQNKAWRNDFDNKKDRLIQEWEKHTGQKWPTYKKWVMTDNGPVLKTYKYDAHHIFENHFTGAAEWWNIIPAHPDTHTGIGGIHWGDSLADNLFNDN</sequence>
<evidence type="ECO:0000313" key="3">
    <source>
        <dbReference type="EMBL" id="OUP63900.1"/>
    </source>
</evidence>
<evidence type="ECO:0008006" key="5">
    <source>
        <dbReference type="Google" id="ProtNLM"/>
    </source>
</evidence>
<reference evidence="4" key="1">
    <citation type="submission" date="2017-04" db="EMBL/GenBank/DDBJ databases">
        <title>Function of individual gut microbiota members based on whole genome sequencing of pure cultures obtained from chicken caecum.</title>
        <authorList>
            <person name="Medvecky M."/>
            <person name="Cejkova D."/>
            <person name="Polansky O."/>
            <person name="Karasova D."/>
            <person name="Kubasova T."/>
            <person name="Cizek A."/>
            <person name="Rychlik I."/>
        </authorList>
    </citation>
    <scope>NUCLEOTIDE SEQUENCE [LARGE SCALE GENOMIC DNA]</scope>
    <source>
        <strain evidence="4">An175</strain>
    </source>
</reference>
<comment type="caution">
    <text evidence="3">The sequence shown here is derived from an EMBL/GenBank/DDBJ whole genome shotgun (WGS) entry which is preliminary data.</text>
</comment>
<organism evidence="3 4">
    <name type="scientific">Anaerotruncus colihominis</name>
    <dbReference type="NCBI Taxonomy" id="169435"/>
    <lineage>
        <taxon>Bacteria</taxon>
        <taxon>Bacillati</taxon>
        <taxon>Bacillota</taxon>
        <taxon>Clostridia</taxon>
        <taxon>Eubacteriales</taxon>
        <taxon>Oscillospiraceae</taxon>
        <taxon>Anaerotruncus</taxon>
    </lineage>
</organism>
<feature type="compositionally biased region" description="Basic and acidic residues" evidence="2">
    <location>
        <begin position="153"/>
        <end position="169"/>
    </location>
</feature>
<dbReference type="InterPro" id="IPR003615">
    <property type="entry name" value="HNH_nuc"/>
</dbReference>
<dbReference type="CDD" id="cd00085">
    <property type="entry name" value="HNHc"/>
    <property type="match status" value="1"/>
</dbReference>